<feature type="region of interest" description="Disordered" evidence="1">
    <location>
        <begin position="57"/>
        <end position="78"/>
    </location>
</feature>
<dbReference type="Gene3D" id="2.20.28.30">
    <property type="entry name" value="RNA polymerase ii, chain L"/>
    <property type="match status" value="1"/>
</dbReference>
<organism evidence="3 4">
    <name type="scientific">Derxia gummosa DSM 723</name>
    <dbReference type="NCBI Taxonomy" id="1121388"/>
    <lineage>
        <taxon>Bacteria</taxon>
        <taxon>Pseudomonadati</taxon>
        <taxon>Pseudomonadota</taxon>
        <taxon>Betaproteobacteria</taxon>
        <taxon>Burkholderiales</taxon>
        <taxon>Alcaligenaceae</taxon>
        <taxon>Derxia</taxon>
    </lineage>
</organism>
<sequence>MPIYEYRCTTCEEEFEVLVRSSTVVSCPKCGAQEVERLVSRIAPHGKIPEMRRKMRAMASAEGDTSNFSKKELSTFKS</sequence>
<dbReference type="RefSeq" id="WP_028312348.1">
    <property type="nucleotide sequence ID" value="NZ_AXWS01000018.1"/>
</dbReference>
<protein>
    <submittedName>
        <fullName evidence="4">FmdB family zinc ribbon protein</fullName>
    </submittedName>
</protein>
<dbReference type="InterPro" id="IPR013429">
    <property type="entry name" value="Regulatory_FmdB_Zinc_ribbon"/>
</dbReference>
<reference evidence="4" key="2">
    <citation type="submission" date="2025-08" db="UniProtKB">
        <authorList>
            <consortium name="RefSeq"/>
        </authorList>
    </citation>
    <scope>IDENTIFICATION</scope>
</reference>
<dbReference type="NCBIfam" id="TIGR02605">
    <property type="entry name" value="CxxC_CxxC_SSSS"/>
    <property type="match status" value="1"/>
</dbReference>
<dbReference type="PANTHER" id="PTHR34404:SF3">
    <property type="entry name" value="REGULATORY PROTEIN, FMDB FAMILY"/>
    <property type="match status" value="1"/>
</dbReference>
<evidence type="ECO:0000313" key="3">
    <source>
        <dbReference type="Proteomes" id="UP000675920"/>
    </source>
</evidence>
<dbReference type="OrthoDB" id="9813321at2"/>
<proteinExistence type="predicted"/>
<feature type="compositionally biased region" description="Basic and acidic residues" evidence="1">
    <location>
        <begin position="69"/>
        <end position="78"/>
    </location>
</feature>
<feature type="domain" description="Putative regulatory protein FmdB zinc ribbon" evidence="2">
    <location>
        <begin position="1"/>
        <end position="40"/>
    </location>
</feature>
<evidence type="ECO:0000259" key="2">
    <source>
        <dbReference type="SMART" id="SM00834"/>
    </source>
</evidence>
<dbReference type="PANTHER" id="PTHR34404">
    <property type="entry name" value="REGULATORY PROTEIN, FMDB FAMILY"/>
    <property type="match status" value="1"/>
</dbReference>
<evidence type="ECO:0000256" key="1">
    <source>
        <dbReference type="SAM" id="MobiDB-lite"/>
    </source>
</evidence>
<dbReference type="Proteomes" id="UP000675920">
    <property type="component" value="Unplaced"/>
</dbReference>
<keyword evidence="3" id="KW-1185">Reference proteome</keyword>
<dbReference type="Pfam" id="PF09723">
    <property type="entry name" value="Zn_ribbon_8"/>
    <property type="match status" value="1"/>
</dbReference>
<reference evidence="4" key="1">
    <citation type="journal article" date="2020" name="Met Ions Life Sci 20">
        <title>Zinc Fingers.</title>
        <authorList>
            <person name="Isernia C."/>
            <person name="Malgieri G."/>
            <person name="Russo L."/>
            <person name="D'Abrosca G."/>
            <person name="Baglivo I."/>
            <person name="Pedone P.V."/>
            <person name="Fattorusso R."/>
        </authorList>
    </citation>
    <scope>NUCLEOTIDE SEQUENCE</scope>
</reference>
<accession>A0A8B6X6V8</accession>
<dbReference type="SMART" id="SM00834">
    <property type="entry name" value="CxxC_CXXC_SSSS"/>
    <property type="match status" value="1"/>
</dbReference>
<dbReference type="AlphaFoldDB" id="A0A8B6X6V8"/>
<name>A0A8B6X6V8_9BURK</name>
<evidence type="ECO:0000313" key="4">
    <source>
        <dbReference type="RefSeq" id="WP_028312348.1"/>
    </source>
</evidence>